<feature type="transmembrane region" description="Helical" evidence="6">
    <location>
        <begin position="203"/>
        <end position="222"/>
    </location>
</feature>
<dbReference type="Proteomes" id="UP001223743">
    <property type="component" value="Unassembled WGS sequence"/>
</dbReference>
<dbReference type="EMBL" id="JAUSWJ010000001">
    <property type="protein sequence ID" value="MDQ0516355.1"/>
    <property type="molecule type" value="Genomic_DNA"/>
</dbReference>
<sequence length="452" mass="47778">MNDVSAAAPRRAFAVTHRGILAIAVPMTLAYLSTPLLGITDMAVIGRIGDAALIGGVALGAVVFDFIFSTFNFLRSGTTGLTAQAYGAGDRTEMQAVLFRALLLAVAIGIVVILLGRPILALALAGLGGSPAVQAATTTYFDIRLLSTPFALANYAMLGWLVGLGRATAGLVLQTVLNGLNIALSILFVLGFGWGIAGAALGTTLGEAITACLGLLVVLPSLDRRDRPARAKVLDRTAIVRMIAVNRDIMIRSFALLFAFGFFASRGAAFGDVTLAANAVLMNLFLVGGYFLDGFAAAAEQYAGRAVGARYRAAFVRSVWLTLLWGYGLAFAAALVFALAGPAIIDLMTANEEVRETARRYLPWAVATPIAGVLAFQMDGVFIGATWSRDMRNMMLASLVLFLAVWWWAEPALGTDGLWLALIVFLSARGLTLAWRCRSRIASTFGPEGAED</sequence>
<dbReference type="PANTHER" id="PTHR42893">
    <property type="entry name" value="PROTEIN DETOXIFICATION 44, CHLOROPLASTIC-RELATED"/>
    <property type="match status" value="1"/>
</dbReference>
<evidence type="ECO:0000256" key="4">
    <source>
        <dbReference type="ARBA" id="ARBA00022989"/>
    </source>
</evidence>
<comment type="subcellular location">
    <subcellularLocation>
        <location evidence="1">Membrane</location>
        <topology evidence="1">Multi-pass membrane protein</topology>
    </subcellularLocation>
</comment>
<name>A0ABU0M5W3_9HYPH</name>
<dbReference type="RefSeq" id="WP_266279710.1">
    <property type="nucleotide sequence ID" value="NZ_JAPKNF010000001.1"/>
</dbReference>
<evidence type="ECO:0000313" key="8">
    <source>
        <dbReference type="Proteomes" id="UP001223743"/>
    </source>
</evidence>
<keyword evidence="4 6" id="KW-1133">Transmembrane helix</keyword>
<evidence type="ECO:0000313" key="7">
    <source>
        <dbReference type="EMBL" id="MDQ0516355.1"/>
    </source>
</evidence>
<feature type="transmembrane region" description="Helical" evidence="6">
    <location>
        <begin position="394"/>
        <end position="411"/>
    </location>
</feature>
<evidence type="ECO:0000256" key="1">
    <source>
        <dbReference type="ARBA" id="ARBA00004141"/>
    </source>
</evidence>
<feature type="transmembrane region" description="Helical" evidence="6">
    <location>
        <begin position="51"/>
        <end position="74"/>
    </location>
</feature>
<feature type="transmembrane region" description="Helical" evidence="6">
    <location>
        <begin position="176"/>
        <end position="197"/>
    </location>
</feature>
<dbReference type="NCBIfam" id="TIGR00797">
    <property type="entry name" value="matE"/>
    <property type="match status" value="1"/>
</dbReference>
<keyword evidence="3 6" id="KW-0812">Transmembrane</keyword>
<dbReference type="CDD" id="cd13136">
    <property type="entry name" value="MATE_DinF_like"/>
    <property type="match status" value="1"/>
</dbReference>
<keyword evidence="8" id="KW-1185">Reference proteome</keyword>
<feature type="transmembrane region" description="Helical" evidence="6">
    <location>
        <begin position="101"/>
        <end position="125"/>
    </location>
</feature>
<evidence type="ECO:0000256" key="2">
    <source>
        <dbReference type="ARBA" id="ARBA00010199"/>
    </source>
</evidence>
<keyword evidence="5 6" id="KW-0472">Membrane</keyword>
<feature type="transmembrane region" description="Helical" evidence="6">
    <location>
        <begin position="145"/>
        <end position="164"/>
    </location>
</feature>
<proteinExistence type="inferred from homology"/>
<organism evidence="7 8">
    <name type="scientific">Kaistia geumhonensis</name>
    <dbReference type="NCBI Taxonomy" id="410839"/>
    <lineage>
        <taxon>Bacteria</taxon>
        <taxon>Pseudomonadati</taxon>
        <taxon>Pseudomonadota</taxon>
        <taxon>Alphaproteobacteria</taxon>
        <taxon>Hyphomicrobiales</taxon>
        <taxon>Kaistiaceae</taxon>
        <taxon>Kaistia</taxon>
    </lineage>
</organism>
<dbReference type="InterPro" id="IPR044644">
    <property type="entry name" value="DinF-like"/>
</dbReference>
<feature type="transmembrane region" description="Helical" evidence="6">
    <location>
        <begin position="249"/>
        <end position="269"/>
    </location>
</feature>
<feature type="transmembrane region" description="Helical" evidence="6">
    <location>
        <begin position="20"/>
        <end position="39"/>
    </location>
</feature>
<dbReference type="InterPro" id="IPR002528">
    <property type="entry name" value="MATE_fam"/>
</dbReference>
<protein>
    <submittedName>
        <fullName evidence="7">MATE family multidrug resistance protein</fullName>
    </submittedName>
</protein>
<feature type="transmembrane region" description="Helical" evidence="6">
    <location>
        <begin position="417"/>
        <end position="435"/>
    </location>
</feature>
<comment type="caution">
    <text evidence="7">The sequence shown here is derived from an EMBL/GenBank/DDBJ whole genome shotgun (WGS) entry which is preliminary data.</text>
</comment>
<feature type="transmembrane region" description="Helical" evidence="6">
    <location>
        <begin position="319"/>
        <end position="341"/>
    </location>
</feature>
<gene>
    <name evidence="7" type="ORF">QO015_001968</name>
</gene>
<reference evidence="7 8" key="1">
    <citation type="submission" date="2023-07" db="EMBL/GenBank/DDBJ databases">
        <title>Genomic Encyclopedia of Type Strains, Phase IV (KMG-IV): sequencing the most valuable type-strain genomes for metagenomic binning, comparative biology and taxonomic classification.</title>
        <authorList>
            <person name="Goeker M."/>
        </authorList>
    </citation>
    <scope>NUCLEOTIDE SEQUENCE [LARGE SCALE GENOMIC DNA]</scope>
    <source>
        <strain evidence="7 8">B1-1</strain>
    </source>
</reference>
<feature type="transmembrane region" description="Helical" evidence="6">
    <location>
        <begin position="361"/>
        <end position="382"/>
    </location>
</feature>
<accession>A0ABU0M5W3</accession>
<dbReference type="Pfam" id="PF01554">
    <property type="entry name" value="MatE"/>
    <property type="match status" value="2"/>
</dbReference>
<feature type="transmembrane region" description="Helical" evidence="6">
    <location>
        <begin position="275"/>
        <end position="298"/>
    </location>
</feature>
<evidence type="ECO:0000256" key="3">
    <source>
        <dbReference type="ARBA" id="ARBA00022692"/>
    </source>
</evidence>
<comment type="similarity">
    <text evidence="2">Belongs to the multi antimicrobial extrusion (MATE) (TC 2.A.66.1) family.</text>
</comment>
<evidence type="ECO:0000256" key="6">
    <source>
        <dbReference type="SAM" id="Phobius"/>
    </source>
</evidence>
<dbReference type="PANTHER" id="PTHR42893:SF46">
    <property type="entry name" value="PROTEIN DETOXIFICATION 44, CHLOROPLASTIC"/>
    <property type="match status" value="1"/>
</dbReference>
<evidence type="ECO:0000256" key="5">
    <source>
        <dbReference type="ARBA" id="ARBA00023136"/>
    </source>
</evidence>